<dbReference type="InterPro" id="IPR042233">
    <property type="entry name" value="Cell_div_ZapA_N"/>
</dbReference>
<dbReference type="Pfam" id="PF05164">
    <property type="entry name" value="ZapA"/>
    <property type="match status" value="1"/>
</dbReference>
<keyword evidence="3" id="KW-0132">Cell division</keyword>
<keyword evidence="4" id="KW-1185">Reference proteome</keyword>
<evidence type="ECO:0000313" key="4">
    <source>
        <dbReference type="Proteomes" id="UP000611945"/>
    </source>
</evidence>
<dbReference type="InterPro" id="IPR007838">
    <property type="entry name" value="Cell_div_ZapA-like"/>
</dbReference>
<protein>
    <submittedName>
        <fullName evidence="3">Cell division protein ZapA</fullName>
    </submittedName>
</protein>
<dbReference type="RefSeq" id="WP_251836533.1">
    <property type="nucleotide sequence ID" value="NZ_JACSQG010000005.1"/>
</dbReference>
<dbReference type="Gene3D" id="3.30.160.880">
    <property type="entry name" value="Cell division protein ZapA protomer, N-terminal domain"/>
    <property type="match status" value="1"/>
</dbReference>
<dbReference type="InterPro" id="IPR036192">
    <property type="entry name" value="Cell_div_ZapA-like_sf"/>
</dbReference>
<dbReference type="SUPFAM" id="SSF102829">
    <property type="entry name" value="Cell division protein ZapA-like"/>
    <property type="match status" value="1"/>
</dbReference>
<reference evidence="3 4" key="1">
    <citation type="submission" date="2020-08" db="EMBL/GenBank/DDBJ databases">
        <title>A Genomic Blueprint of the Chicken Gut Microbiome.</title>
        <authorList>
            <person name="Gilroy R."/>
            <person name="Ravi A."/>
            <person name="Getino M."/>
            <person name="Pursley I."/>
            <person name="Horton D.L."/>
            <person name="Alikhan N.-F."/>
            <person name="Baker D."/>
            <person name="Gharbi K."/>
            <person name="Hall N."/>
            <person name="Watson M."/>
            <person name="Adriaenssens E.M."/>
            <person name="Foster-Nyarko E."/>
            <person name="Jarju S."/>
            <person name="Secka A."/>
            <person name="Antonio M."/>
            <person name="Oren A."/>
            <person name="Chaudhuri R."/>
            <person name="La Ragione R.M."/>
            <person name="Hildebrand F."/>
            <person name="Pallen M.J."/>
        </authorList>
    </citation>
    <scope>NUCLEOTIDE SEQUENCE [LARGE SCALE GENOMIC DNA]</scope>
    <source>
        <strain evidence="3 4">Sa2CUA2</strain>
    </source>
</reference>
<sequence>MKTPDNAVSVLSIFGRDYTVKAPEGKQQLLEDSAALLRTHIKDIQRQRPGLRPDELFLLAALSVCSRHLEQQAEYHRELIALQQRLNSTKERIQGQIETVQVG</sequence>
<comment type="similarity">
    <text evidence="1">Belongs to the ZapA family. Type 1 subfamily.</text>
</comment>
<dbReference type="Proteomes" id="UP000611945">
    <property type="component" value="Unassembled WGS sequence"/>
</dbReference>
<accession>A0ABR8TPR0</accession>
<proteinExistence type="inferred from homology"/>
<organism evidence="3 4">
    <name type="scientific">Serpens gallinarum</name>
    <dbReference type="NCBI Taxonomy" id="2763075"/>
    <lineage>
        <taxon>Bacteria</taxon>
        <taxon>Pseudomonadati</taxon>
        <taxon>Pseudomonadota</taxon>
        <taxon>Gammaproteobacteria</taxon>
        <taxon>Pseudomonadales</taxon>
        <taxon>Pseudomonadaceae</taxon>
        <taxon>Pseudomonas</taxon>
    </lineage>
</organism>
<keyword evidence="3" id="KW-0131">Cell cycle</keyword>
<dbReference type="EMBL" id="JACSQG010000005">
    <property type="protein sequence ID" value="MBD7977755.1"/>
    <property type="molecule type" value="Genomic_DNA"/>
</dbReference>
<evidence type="ECO:0000256" key="1">
    <source>
        <dbReference type="ARBA" id="ARBA00010074"/>
    </source>
</evidence>
<dbReference type="GO" id="GO:0051301">
    <property type="term" value="P:cell division"/>
    <property type="evidence" value="ECO:0007669"/>
    <property type="project" value="UniProtKB-KW"/>
</dbReference>
<evidence type="ECO:0000256" key="2">
    <source>
        <dbReference type="ARBA" id="ARBA00023054"/>
    </source>
</evidence>
<name>A0ABR8TPR0_9PSED</name>
<gene>
    <name evidence="3" type="ORF">H9642_11195</name>
</gene>
<keyword evidence="2" id="KW-0175">Coiled coil</keyword>
<comment type="caution">
    <text evidence="3">The sequence shown here is derived from an EMBL/GenBank/DDBJ whole genome shotgun (WGS) entry which is preliminary data.</text>
</comment>
<evidence type="ECO:0000313" key="3">
    <source>
        <dbReference type="EMBL" id="MBD7977755.1"/>
    </source>
</evidence>